<sequence length="170" mass="18470">MADTTFSRQIEDAQRALQWLKKQPQINPNKVGLLGWSQGGLVASHVANLNPDLDAVVLWSPVTHPYMTYGKLMGADLVLKASASAAETPFTTTTPWGYETTLKGKFFKEVLTMNPIGAIAHYPGPLLVIQGTQMIWSSIPMRGCTTTKATTNTLNSTLIMSGARFQGRAC</sequence>
<name>A0A090QWL1_9GAMM</name>
<dbReference type="GO" id="GO:0006508">
    <property type="term" value="P:proteolysis"/>
    <property type="evidence" value="ECO:0007669"/>
    <property type="project" value="InterPro"/>
</dbReference>
<dbReference type="eggNOG" id="COG1073">
    <property type="taxonomic scope" value="Bacteria"/>
</dbReference>
<dbReference type="STRING" id="754436.JCM19237_1899"/>
<dbReference type="PROSITE" id="PS00708">
    <property type="entry name" value="PRO_ENDOPEP_SER"/>
    <property type="match status" value="1"/>
</dbReference>
<evidence type="ECO:0000256" key="1">
    <source>
        <dbReference type="ARBA" id="ARBA00022801"/>
    </source>
</evidence>
<dbReference type="EMBL" id="BBMN01000010">
    <property type="protein sequence ID" value="GAL06254.1"/>
    <property type="molecule type" value="Genomic_DNA"/>
</dbReference>
<organism evidence="3 4">
    <name type="scientific">Photobacterium aphoticum</name>
    <dbReference type="NCBI Taxonomy" id="754436"/>
    <lineage>
        <taxon>Bacteria</taxon>
        <taxon>Pseudomonadati</taxon>
        <taxon>Pseudomonadota</taxon>
        <taxon>Gammaproteobacteria</taxon>
        <taxon>Vibrionales</taxon>
        <taxon>Vibrionaceae</taxon>
        <taxon>Photobacterium</taxon>
    </lineage>
</organism>
<dbReference type="GO" id="GO:0052689">
    <property type="term" value="F:carboxylic ester hydrolase activity"/>
    <property type="evidence" value="ECO:0007669"/>
    <property type="project" value="TreeGrafter"/>
</dbReference>
<evidence type="ECO:0000313" key="3">
    <source>
        <dbReference type="EMBL" id="GAL06254.1"/>
    </source>
</evidence>
<dbReference type="InterPro" id="IPR029058">
    <property type="entry name" value="AB_hydrolase_fold"/>
</dbReference>
<dbReference type="GO" id="GO:0004252">
    <property type="term" value="F:serine-type endopeptidase activity"/>
    <property type="evidence" value="ECO:0007669"/>
    <property type="project" value="InterPro"/>
</dbReference>
<dbReference type="AlphaFoldDB" id="A0A090QWL1"/>
<dbReference type="InterPro" id="IPR053145">
    <property type="entry name" value="AB_hydrolase_Est10"/>
</dbReference>
<dbReference type="PANTHER" id="PTHR43265">
    <property type="entry name" value="ESTERASE ESTD"/>
    <property type="match status" value="1"/>
</dbReference>
<dbReference type="Gene3D" id="3.40.50.1820">
    <property type="entry name" value="alpha/beta hydrolase"/>
    <property type="match status" value="1"/>
</dbReference>
<evidence type="ECO:0000259" key="2">
    <source>
        <dbReference type="Pfam" id="PF07859"/>
    </source>
</evidence>
<dbReference type="InterPro" id="IPR002471">
    <property type="entry name" value="Pept_S9_AS"/>
</dbReference>
<gene>
    <name evidence="3" type="ORF">JCM19237_1899</name>
</gene>
<proteinExistence type="predicted"/>
<dbReference type="InterPro" id="IPR013094">
    <property type="entry name" value="AB_hydrolase_3"/>
</dbReference>
<evidence type="ECO:0000313" key="4">
    <source>
        <dbReference type="Proteomes" id="UP000029227"/>
    </source>
</evidence>
<dbReference type="Pfam" id="PF07859">
    <property type="entry name" value="Abhydrolase_3"/>
    <property type="match status" value="1"/>
</dbReference>
<keyword evidence="1" id="KW-0378">Hydrolase</keyword>
<dbReference type="SUPFAM" id="SSF53474">
    <property type="entry name" value="alpha/beta-Hydrolases"/>
    <property type="match status" value="1"/>
</dbReference>
<accession>A0A090QWL1</accession>
<protein>
    <recommendedName>
        <fullName evidence="2">Alpha/beta hydrolase fold-3 domain-containing protein</fullName>
    </recommendedName>
</protein>
<dbReference type="PANTHER" id="PTHR43265:SF1">
    <property type="entry name" value="ESTERASE ESTD"/>
    <property type="match status" value="1"/>
</dbReference>
<dbReference type="Proteomes" id="UP000029227">
    <property type="component" value="Unassembled WGS sequence"/>
</dbReference>
<reference evidence="3 4" key="1">
    <citation type="journal article" date="2014" name="Genome Announc.">
        <title>Draft Genome Sequences of Two Vibrionaceae Species, Vibrio ponticus C121 and Photobacterium aphoticum C119, Isolated as Coral Reef Microbiota.</title>
        <authorList>
            <person name="Al-saari N."/>
            <person name="Meirelles P.M."/>
            <person name="Mino S."/>
            <person name="Suda W."/>
            <person name="Oshima K."/>
            <person name="Hattori M."/>
            <person name="Ohkuma M."/>
            <person name="Thompson F.L."/>
            <person name="Gomez-Gil B."/>
            <person name="Sawabe T."/>
            <person name="Sawabe T."/>
        </authorList>
    </citation>
    <scope>NUCLEOTIDE SEQUENCE [LARGE SCALE GENOMIC DNA]</scope>
    <source>
        <strain evidence="3 4">JCM 19237</strain>
    </source>
</reference>
<feature type="domain" description="Alpha/beta hydrolase fold-3" evidence="2">
    <location>
        <begin position="5"/>
        <end position="65"/>
    </location>
</feature>
<comment type="caution">
    <text evidence="3">The sequence shown here is derived from an EMBL/GenBank/DDBJ whole genome shotgun (WGS) entry which is preliminary data.</text>
</comment>